<dbReference type="PROSITE" id="PS50893">
    <property type="entry name" value="ABC_TRANSPORTER_2"/>
    <property type="match status" value="1"/>
</dbReference>
<dbReference type="NCBIfam" id="TIGR01978">
    <property type="entry name" value="sufC"/>
    <property type="match status" value="1"/>
</dbReference>
<dbReference type="OrthoDB" id="9806149at2"/>
<keyword evidence="3" id="KW-0547">Nucleotide-binding</keyword>
<dbReference type="Pfam" id="PF00005">
    <property type="entry name" value="ABC_tran"/>
    <property type="match status" value="1"/>
</dbReference>
<dbReference type="PROSITE" id="PS00211">
    <property type="entry name" value="ABC_TRANSPORTER_1"/>
    <property type="match status" value="1"/>
</dbReference>
<dbReference type="SUPFAM" id="SSF52540">
    <property type="entry name" value="P-loop containing nucleoside triphosphate hydrolases"/>
    <property type="match status" value="1"/>
</dbReference>
<dbReference type="PANTHER" id="PTHR43204">
    <property type="entry name" value="ABC TRANSPORTER I FAMILY MEMBER 6, CHLOROPLASTIC"/>
    <property type="match status" value="1"/>
</dbReference>
<dbReference type="GO" id="GO:0005524">
    <property type="term" value="F:ATP binding"/>
    <property type="evidence" value="ECO:0007669"/>
    <property type="project" value="UniProtKB-KW"/>
</dbReference>
<dbReference type="PANTHER" id="PTHR43204:SF1">
    <property type="entry name" value="ABC TRANSPORTER I FAMILY MEMBER 6, CHLOROPLASTIC"/>
    <property type="match status" value="1"/>
</dbReference>
<organism evidence="6 7">
    <name type="scientific">Candidatus Erwinia haradaeae</name>
    <dbReference type="NCBI Taxonomy" id="1922217"/>
    <lineage>
        <taxon>Bacteria</taxon>
        <taxon>Pseudomonadati</taxon>
        <taxon>Pseudomonadota</taxon>
        <taxon>Gammaproteobacteria</taxon>
        <taxon>Enterobacterales</taxon>
        <taxon>Erwiniaceae</taxon>
        <taxon>Erwinia</taxon>
    </lineage>
</organism>
<accession>A0A451CZM4</accession>
<feature type="domain" description="ABC transporter" evidence="5">
    <location>
        <begin position="2"/>
        <end position="246"/>
    </location>
</feature>
<dbReference type="GO" id="GO:0005737">
    <property type="term" value="C:cytoplasm"/>
    <property type="evidence" value="ECO:0007669"/>
    <property type="project" value="UniProtKB-ARBA"/>
</dbReference>
<dbReference type="InterPro" id="IPR010230">
    <property type="entry name" value="FeS-cluster_ATPase_SufC"/>
</dbReference>
<dbReference type="Gene3D" id="3.40.50.300">
    <property type="entry name" value="P-loop containing nucleotide triphosphate hydrolases"/>
    <property type="match status" value="1"/>
</dbReference>
<dbReference type="InterPro" id="IPR003593">
    <property type="entry name" value="AAA+_ATPase"/>
</dbReference>
<gene>
    <name evidence="6" type="primary">sufC</name>
    <name evidence="6" type="ORF">ERCICURT3053_526</name>
</gene>
<evidence type="ECO:0000256" key="2">
    <source>
        <dbReference type="ARBA" id="ARBA00006526"/>
    </source>
</evidence>
<dbReference type="GO" id="GO:0016887">
    <property type="term" value="F:ATP hydrolysis activity"/>
    <property type="evidence" value="ECO:0007669"/>
    <property type="project" value="InterPro"/>
</dbReference>
<evidence type="ECO:0000256" key="3">
    <source>
        <dbReference type="ARBA" id="ARBA00022741"/>
    </source>
</evidence>
<reference evidence="6 7" key="1">
    <citation type="submission" date="2019-02" db="EMBL/GenBank/DDBJ databases">
        <authorList>
            <person name="Manzano-Marin A."/>
            <person name="Manzano-Marin A."/>
        </authorList>
    </citation>
    <scope>NUCLEOTIDE SEQUENCE [LARGE SCALE GENOMIC DNA]</scope>
    <source>
        <strain evidence="6 7">ErCicurtihirsuta</strain>
    </source>
</reference>
<sequence length="249" mass="27908">MLRIKDLYVSIDGKEILQGLSLHVKPGEVHAIMGPNGSGKSTLAATLSGRQNYEVTNGSVEFKGKDLLGLDPDSRAGEGIFIAFQYPVEISGVSNQLFLQTAVNSVRKYRNQEVLDRFEFQDFIQEKINLLQMPKDLLTRFVNVGFSGGEKKRNDILQMFALEPCLCILDETDSGLDIDALKIVSSGVNSLRNFGRSFIIITHYKRMLDYIQPSMIHVLSQGKIVKSGGFWLVSQLEEQGYGWLLQKEE</sequence>
<dbReference type="InterPro" id="IPR003439">
    <property type="entry name" value="ABC_transporter-like_ATP-bd"/>
</dbReference>
<evidence type="ECO:0000259" key="5">
    <source>
        <dbReference type="PROSITE" id="PS50893"/>
    </source>
</evidence>
<dbReference type="InterPro" id="IPR027417">
    <property type="entry name" value="P-loop_NTPase"/>
</dbReference>
<evidence type="ECO:0000256" key="1">
    <source>
        <dbReference type="ARBA" id="ARBA00006216"/>
    </source>
</evidence>
<evidence type="ECO:0000313" key="6">
    <source>
        <dbReference type="EMBL" id="VFP78881.1"/>
    </source>
</evidence>
<keyword evidence="4" id="KW-0067">ATP-binding</keyword>
<protein>
    <submittedName>
        <fullName evidence="6">Probable ATP-dependent transporter SufC</fullName>
    </submittedName>
</protein>
<evidence type="ECO:0000256" key="4">
    <source>
        <dbReference type="ARBA" id="ARBA00022840"/>
    </source>
</evidence>
<proteinExistence type="inferred from homology"/>
<dbReference type="Proteomes" id="UP000294364">
    <property type="component" value="Chromosome"/>
</dbReference>
<dbReference type="InterPro" id="IPR017871">
    <property type="entry name" value="ABC_transporter-like_CS"/>
</dbReference>
<dbReference type="NCBIfam" id="NF007134">
    <property type="entry name" value="PRK09580.1"/>
    <property type="match status" value="1"/>
</dbReference>
<dbReference type="SMART" id="SM00382">
    <property type="entry name" value="AAA"/>
    <property type="match status" value="1"/>
</dbReference>
<evidence type="ECO:0000313" key="7">
    <source>
        <dbReference type="Proteomes" id="UP000294364"/>
    </source>
</evidence>
<dbReference type="FunFam" id="3.40.50.300:FF:000405">
    <property type="entry name" value="Fe-S cluster assembly ATPase SufC"/>
    <property type="match status" value="1"/>
</dbReference>
<dbReference type="RefSeq" id="WP_157992169.1">
    <property type="nucleotide sequence ID" value="NZ_LR217698.1"/>
</dbReference>
<dbReference type="EMBL" id="LR217698">
    <property type="protein sequence ID" value="VFP78881.1"/>
    <property type="molecule type" value="Genomic_DNA"/>
</dbReference>
<comment type="similarity">
    <text evidence="1">Belongs to the ABC transporter superfamily. Ycf16 family.</text>
</comment>
<dbReference type="AlphaFoldDB" id="A0A451CZM4"/>
<name>A0A451CZM4_9GAMM</name>
<comment type="similarity">
    <text evidence="2">Belongs to the ABC transporter superfamily. Drug exporter-2 (TC 3.A.1.117) family.</text>
</comment>
<dbReference type="CDD" id="cd03217">
    <property type="entry name" value="ABC_FeS_Assembly"/>
    <property type="match status" value="1"/>
</dbReference>